<protein>
    <submittedName>
        <fullName evidence="1">Uncharacterized protein</fullName>
    </submittedName>
</protein>
<accession>A0A9W4R4R8</accession>
<evidence type="ECO:0000313" key="2">
    <source>
        <dbReference type="EMBL" id="CAH9067547.1"/>
    </source>
</evidence>
<dbReference type="AlphaFoldDB" id="A0A9W4R4R8"/>
<dbReference type="Proteomes" id="UP001152485">
    <property type="component" value="Unassembled WGS sequence"/>
</dbReference>
<dbReference type="EMBL" id="CAMAPD010000026">
    <property type="protein sequence ID" value="CAH9067547.1"/>
    <property type="molecule type" value="Genomic_DNA"/>
</dbReference>
<gene>
    <name evidence="1" type="ORF">PSECIP111854_03901</name>
    <name evidence="2" type="ORF">PSECIP111951_03825</name>
</gene>
<dbReference type="RefSeq" id="WP_261595148.1">
    <property type="nucleotide sequence ID" value="NZ_CAMAPC010000025.1"/>
</dbReference>
<proteinExistence type="predicted"/>
<keyword evidence="3" id="KW-1185">Reference proteome</keyword>
<dbReference type="EMBL" id="CAMAPC010000025">
    <property type="protein sequence ID" value="CAH9066493.1"/>
    <property type="molecule type" value="Genomic_DNA"/>
</dbReference>
<comment type="caution">
    <text evidence="1">The sequence shown here is derived from an EMBL/GenBank/DDBJ whole genome shotgun (WGS) entry which is preliminary data.</text>
</comment>
<evidence type="ECO:0000313" key="3">
    <source>
        <dbReference type="Proteomes" id="UP001152467"/>
    </source>
</evidence>
<name>A0A9W4R4R8_9GAMM</name>
<organism evidence="1 3">
    <name type="scientific">Pseudoalteromonas holothuriae</name>
    <dbReference type="NCBI Taxonomy" id="2963714"/>
    <lineage>
        <taxon>Bacteria</taxon>
        <taxon>Pseudomonadati</taxon>
        <taxon>Pseudomonadota</taxon>
        <taxon>Gammaproteobacteria</taxon>
        <taxon>Alteromonadales</taxon>
        <taxon>Pseudoalteromonadaceae</taxon>
        <taxon>Pseudoalteromonas</taxon>
    </lineage>
</organism>
<evidence type="ECO:0000313" key="4">
    <source>
        <dbReference type="Proteomes" id="UP001152485"/>
    </source>
</evidence>
<dbReference type="Proteomes" id="UP001152467">
    <property type="component" value="Unassembled WGS sequence"/>
</dbReference>
<evidence type="ECO:0000313" key="1">
    <source>
        <dbReference type="EMBL" id="CAH9066493.1"/>
    </source>
</evidence>
<sequence length="67" mass="7562">MDFSQFNKRRAASFNQQKQLLKKLSAGKTVLCETCQQPLKLNLAVDIAQKGLVYCQKGCTQIELEIT</sequence>
<reference evidence="1 4" key="1">
    <citation type="submission" date="2022-07" db="EMBL/GenBank/DDBJ databases">
        <authorList>
            <person name="Criscuolo A."/>
        </authorList>
    </citation>
    <scope>NUCLEOTIDE SEQUENCE</scope>
    <source>
        <strain evidence="4">CIP 111951</strain>
        <strain evidence="1">CIP111854</strain>
        <strain evidence="2">CIP111951</strain>
    </source>
</reference>